<evidence type="ECO:0000313" key="1">
    <source>
        <dbReference type="EMBL" id="GAX81722.1"/>
    </source>
</evidence>
<evidence type="ECO:0000313" key="2">
    <source>
        <dbReference type="Proteomes" id="UP000232323"/>
    </source>
</evidence>
<dbReference type="STRING" id="1157962.A0A250XFN5"/>
<dbReference type="PANTHER" id="PTHR46422:SF4">
    <property type="entry name" value="SERINE_THREONINE-PROTEIN PHOSPHATASE BSL3"/>
    <property type="match status" value="1"/>
</dbReference>
<dbReference type="EMBL" id="BEGY01000069">
    <property type="protein sequence ID" value="GAX81722.1"/>
    <property type="molecule type" value="Genomic_DNA"/>
</dbReference>
<dbReference type="SUPFAM" id="SSF117281">
    <property type="entry name" value="Kelch motif"/>
    <property type="match status" value="1"/>
</dbReference>
<reference evidence="1 2" key="1">
    <citation type="submission" date="2017-08" db="EMBL/GenBank/DDBJ databases">
        <title>Acidophilic green algal genome provides insights into adaptation to an acidic environment.</title>
        <authorList>
            <person name="Hirooka S."/>
            <person name="Hirose Y."/>
            <person name="Kanesaki Y."/>
            <person name="Higuchi S."/>
            <person name="Fujiwara T."/>
            <person name="Onuma R."/>
            <person name="Era A."/>
            <person name="Ohbayashi R."/>
            <person name="Uzuka A."/>
            <person name="Nozaki H."/>
            <person name="Yoshikawa H."/>
            <person name="Miyagishima S.Y."/>
        </authorList>
    </citation>
    <scope>NUCLEOTIDE SEQUENCE [LARGE SCALE GENOMIC DNA]</scope>
    <source>
        <strain evidence="1 2">NIES-2499</strain>
    </source>
</reference>
<accession>A0A250XFN5</accession>
<gene>
    <name evidence="1" type="ORF">CEUSTIGMA_g9150.t1</name>
</gene>
<keyword evidence="2" id="KW-1185">Reference proteome</keyword>
<dbReference type="PANTHER" id="PTHR46422">
    <property type="entry name" value="SERINE/THREONINE-PROTEIN PHOSPHATASE BSL3"/>
    <property type="match status" value="1"/>
</dbReference>
<dbReference type="InterPro" id="IPR015915">
    <property type="entry name" value="Kelch-typ_b-propeller"/>
</dbReference>
<name>A0A250XFN5_9CHLO</name>
<dbReference type="OrthoDB" id="309851at2759"/>
<dbReference type="AlphaFoldDB" id="A0A250XFN5"/>
<proteinExistence type="predicted"/>
<organism evidence="1 2">
    <name type="scientific">Chlamydomonas eustigma</name>
    <dbReference type="NCBI Taxonomy" id="1157962"/>
    <lineage>
        <taxon>Eukaryota</taxon>
        <taxon>Viridiplantae</taxon>
        <taxon>Chlorophyta</taxon>
        <taxon>core chlorophytes</taxon>
        <taxon>Chlorophyceae</taxon>
        <taxon>CS clade</taxon>
        <taxon>Chlamydomonadales</taxon>
        <taxon>Chlamydomonadaceae</taxon>
        <taxon>Chlamydomonas</taxon>
    </lineage>
</organism>
<dbReference type="Gene3D" id="2.120.10.80">
    <property type="entry name" value="Kelch-type beta propeller"/>
    <property type="match status" value="1"/>
</dbReference>
<dbReference type="Proteomes" id="UP000232323">
    <property type="component" value="Unassembled WGS sequence"/>
</dbReference>
<sequence>MESDVSRPLPVPKPRPFPIVGATPGPRCGQTLTAVAGPDGDLSKARLILFGGATALEGSSGKGVDVPVSPGPSASGIRLAGATNEVHIFDIRSGKWEKITPQGEPPSPRAAHAAAAVGNMVVIQGGIGPAGLATEDLHVLDFTDPERPRWHR</sequence>
<comment type="caution">
    <text evidence="1">The sequence shown here is derived from an EMBL/GenBank/DDBJ whole genome shotgun (WGS) entry which is preliminary data.</text>
</comment>
<dbReference type="Pfam" id="PF24681">
    <property type="entry name" value="Kelch_KLHDC2_KLHL20_DRC7"/>
    <property type="match status" value="1"/>
</dbReference>
<protein>
    <submittedName>
        <fullName evidence="1">Uncharacterized protein</fullName>
    </submittedName>
</protein>